<name>A0ABR2TJM5_9ROSI</name>
<feature type="signal peptide" evidence="1">
    <location>
        <begin position="1"/>
        <end position="28"/>
    </location>
</feature>
<dbReference type="InterPro" id="IPR026960">
    <property type="entry name" value="RVT-Znf"/>
</dbReference>
<sequence>MADDNGNCLWHKFEHLLPLPILLRIATAGCPMEEFSVYSECCKGSVQGVFAVKSTYAIRCGPTVPEDGKLWTTLHKYRGLQRIKTLLWLACLGRVLTNSERVRRHISDNAGCILYGALTEDVNHLLRWCPQALSWSAVAGCSSVVYWRCLLSNPENWDLLFTASSLVSTVRTGPGGQSFLDLLMQQLLSEGWFQANSDAVCLPPGTPTIMLHLRELLSRDWCVEVYHISRDRNRLAHDLAKLTNGPSLCPIYFSHPPVTIVSSGSANIVG</sequence>
<feature type="chain" id="PRO_5045793728" description="Reverse transcriptase zinc-binding domain-containing protein" evidence="1">
    <location>
        <begin position="29"/>
        <end position="270"/>
    </location>
</feature>
<gene>
    <name evidence="3" type="ORF">V6N11_022345</name>
</gene>
<protein>
    <recommendedName>
        <fullName evidence="2">Reverse transcriptase zinc-binding domain-containing protein</fullName>
    </recommendedName>
</protein>
<dbReference type="EMBL" id="JBBPBN010000005">
    <property type="protein sequence ID" value="KAK9037434.1"/>
    <property type="molecule type" value="Genomic_DNA"/>
</dbReference>
<comment type="caution">
    <text evidence="3">The sequence shown here is derived from an EMBL/GenBank/DDBJ whole genome shotgun (WGS) entry which is preliminary data.</text>
</comment>
<organism evidence="3 4">
    <name type="scientific">Hibiscus sabdariffa</name>
    <name type="common">roselle</name>
    <dbReference type="NCBI Taxonomy" id="183260"/>
    <lineage>
        <taxon>Eukaryota</taxon>
        <taxon>Viridiplantae</taxon>
        <taxon>Streptophyta</taxon>
        <taxon>Embryophyta</taxon>
        <taxon>Tracheophyta</taxon>
        <taxon>Spermatophyta</taxon>
        <taxon>Magnoliopsida</taxon>
        <taxon>eudicotyledons</taxon>
        <taxon>Gunneridae</taxon>
        <taxon>Pentapetalae</taxon>
        <taxon>rosids</taxon>
        <taxon>malvids</taxon>
        <taxon>Malvales</taxon>
        <taxon>Malvaceae</taxon>
        <taxon>Malvoideae</taxon>
        <taxon>Hibiscus</taxon>
    </lineage>
</organism>
<keyword evidence="4" id="KW-1185">Reference proteome</keyword>
<feature type="domain" description="Reverse transcriptase zinc-binding" evidence="2">
    <location>
        <begin position="50"/>
        <end position="133"/>
    </location>
</feature>
<proteinExistence type="predicted"/>
<dbReference type="Pfam" id="PF13966">
    <property type="entry name" value="zf-RVT"/>
    <property type="match status" value="1"/>
</dbReference>
<evidence type="ECO:0000313" key="4">
    <source>
        <dbReference type="Proteomes" id="UP001396334"/>
    </source>
</evidence>
<accession>A0ABR2TJM5</accession>
<evidence type="ECO:0000259" key="2">
    <source>
        <dbReference type="Pfam" id="PF13966"/>
    </source>
</evidence>
<keyword evidence="1" id="KW-0732">Signal</keyword>
<dbReference type="Proteomes" id="UP001396334">
    <property type="component" value="Unassembled WGS sequence"/>
</dbReference>
<reference evidence="3 4" key="1">
    <citation type="journal article" date="2024" name="G3 (Bethesda)">
        <title>Genome assembly of Hibiscus sabdariffa L. provides insights into metabolisms of medicinal natural products.</title>
        <authorList>
            <person name="Kim T."/>
        </authorList>
    </citation>
    <scope>NUCLEOTIDE SEQUENCE [LARGE SCALE GENOMIC DNA]</scope>
    <source>
        <strain evidence="3">TK-2024</strain>
        <tissue evidence="3">Old leaves</tissue>
    </source>
</reference>
<evidence type="ECO:0000256" key="1">
    <source>
        <dbReference type="SAM" id="SignalP"/>
    </source>
</evidence>
<evidence type="ECO:0000313" key="3">
    <source>
        <dbReference type="EMBL" id="KAK9037434.1"/>
    </source>
</evidence>